<organism evidence="2 3">
    <name type="scientific">Paenibacillus selenitireducens</name>
    <dbReference type="NCBI Taxonomy" id="1324314"/>
    <lineage>
        <taxon>Bacteria</taxon>
        <taxon>Bacillati</taxon>
        <taxon>Bacillota</taxon>
        <taxon>Bacilli</taxon>
        <taxon>Bacillales</taxon>
        <taxon>Paenibacillaceae</taxon>
        <taxon>Paenibacillus</taxon>
    </lineage>
</organism>
<dbReference type="RefSeq" id="WP_078502200.1">
    <property type="nucleotide sequence ID" value="NZ_MSZX01000013.1"/>
</dbReference>
<dbReference type="OrthoDB" id="2605982at2"/>
<accession>A0A1T2X277</accession>
<dbReference type="STRING" id="1324314.BVG16_26380"/>
<dbReference type="Proteomes" id="UP000190188">
    <property type="component" value="Unassembled WGS sequence"/>
</dbReference>
<keyword evidence="3" id="KW-1185">Reference proteome</keyword>
<sequence length="165" mass="18200">MKKWILIMMAMMLVVVAGCGSKKVEVANIQTADLLVKMQEAGGFPPAGEGFDIVNLKENADIASKLNIDQSLLAEGIYMKALINIRADEIIVLKAMDEKDIATLKKALEDEAAAQQKMWENYLPQELDKVKKHIIKQVGPYLTLIIAEKAEDVEKAFDTALQPAS</sequence>
<feature type="signal peptide" evidence="1">
    <location>
        <begin position="1"/>
        <end position="17"/>
    </location>
</feature>
<dbReference type="EMBL" id="MSZX01000013">
    <property type="protein sequence ID" value="OPA73970.1"/>
    <property type="molecule type" value="Genomic_DNA"/>
</dbReference>
<proteinExistence type="predicted"/>
<gene>
    <name evidence="2" type="ORF">BVG16_26380</name>
</gene>
<evidence type="ECO:0000313" key="3">
    <source>
        <dbReference type="Proteomes" id="UP000190188"/>
    </source>
</evidence>
<keyword evidence="1" id="KW-0732">Signal</keyword>
<comment type="caution">
    <text evidence="2">The sequence shown here is derived from an EMBL/GenBank/DDBJ whole genome shotgun (WGS) entry which is preliminary data.</text>
</comment>
<protein>
    <recommendedName>
        <fullName evidence="4">DUF4358 domain-containing protein</fullName>
    </recommendedName>
</protein>
<evidence type="ECO:0000313" key="2">
    <source>
        <dbReference type="EMBL" id="OPA73970.1"/>
    </source>
</evidence>
<dbReference type="AlphaFoldDB" id="A0A1T2X277"/>
<evidence type="ECO:0000256" key="1">
    <source>
        <dbReference type="SAM" id="SignalP"/>
    </source>
</evidence>
<dbReference type="Pfam" id="PF14270">
    <property type="entry name" value="DUF4358"/>
    <property type="match status" value="1"/>
</dbReference>
<dbReference type="PROSITE" id="PS51257">
    <property type="entry name" value="PROKAR_LIPOPROTEIN"/>
    <property type="match status" value="1"/>
</dbReference>
<name>A0A1T2X277_9BACL</name>
<feature type="chain" id="PRO_5039034698" description="DUF4358 domain-containing protein" evidence="1">
    <location>
        <begin position="18"/>
        <end position="165"/>
    </location>
</feature>
<evidence type="ECO:0008006" key="4">
    <source>
        <dbReference type="Google" id="ProtNLM"/>
    </source>
</evidence>
<dbReference type="InterPro" id="IPR025648">
    <property type="entry name" value="DUF4358"/>
</dbReference>
<reference evidence="2 3" key="1">
    <citation type="submission" date="2017-01" db="EMBL/GenBank/DDBJ databases">
        <title>Genome analysis of Paenibacillus selenitrireducens ES3-24.</title>
        <authorList>
            <person name="Xu D."/>
            <person name="Yao R."/>
            <person name="Zheng S."/>
        </authorList>
    </citation>
    <scope>NUCLEOTIDE SEQUENCE [LARGE SCALE GENOMIC DNA]</scope>
    <source>
        <strain evidence="2 3">ES3-24</strain>
    </source>
</reference>